<dbReference type="GO" id="GO:0006805">
    <property type="term" value="P:xenobiotic metabolic process"/>
    <property type="evidence" value="ECO:0007669"/>
    <property type="project" value="TreeGrafter"/>
</dbReference>
<name>A0A974H6A0_XENLA</name>
<dbReference type="InterPro" id="IPR036396">
    <property type="entry name" value="Cyt_P450_sf"/>
</dbReference>
<dbReference type="PANTHER" id="PTHR24300:SF398">
    <property type="entry name" value="CYTOCHROME P450, FAMILY 2, SUBFAMILY C, POLYPEPTIDE 8"/>
    <property type="match status" value="1"/>
</dbReference>
<dbReference type="GO" id="GO:0005506">
    <property type="term" value="F:iron ion binding"/>
    <property type="evidence" value="ECO:0007669"/>
    <property type="project" value="InterPro"/>
</dbReference>
<keyword evidence="4" id="KW-0732">Signal</keyword>
<dbReference type="SUPFAM" id="SSF48264">
    <property type="entry name" value="Cytochrome P450"/>
    <property type="match status" value="1"/>
</dbReference>
<feature type="signal peptide" evidence="4">
    <location>
        <begin position="1"/>
        <end position="30"/>
    </location>
</feature>
<organism evidence="5 6">
    <name type="scientific">Xenopus laevis</name>
    <name type="common">African clawed frog</name>
    <dbReference type="NCBI Taxonomy" id="8355"/>
    <lineage>
        <taxon>Eukaryota</taxon>
        <taxon>Metazoa</taxon>
        <taxon>Chordata</taxon>
        <taxon>Craniata</taxon>
        <taxon>Vertebrata</taxon>
        <taxon>Euteleostomi</taxon>
        <taxon>Amphibia</taxon>
        <taxon>Batrachia</taxon>
        <taxon>Anura</taxon>
        <taxon>Pipoidea</taxon>
        <taxon>Pipidae</taxon>
        <taxon>Xenopodinae</taxon>
        <taxon>Xenopus</taxon>
        <taxon>Xenopus</taxon>
    </lineage>
</organism>
<dbReference type="EMBL" id="CM004481">
    <property type="protein sequence ID" value="OCT66407.1"/>
    <property type="molecule type" value="Genomic_DNA"/>
</dbReference>
<dbReference type="GO" id="GO:0016712">
    <property type="term" value="F:oxidoreductase activity, acting on paired donors, with incorporation or reduction of molecular oxygen, reduced flavin or flavoprotein as one donor, and incorporation of one atom of oxygen"/>
    <property type="evidence" value="ECO:0007669"/>
    <property type="project" value="TreeGrafter"/>
</dbReference>
<proteinExistence type="inferred from homology"/>
<dbReference type="InterPro" id="IPR050182">
    <property type="entry name" value="Cytochrome_P450_fam2"/>
</dbReference>
<dbReference type="AlphaFoldDB" id="A0A974H6A0"/>
<dbReference type="GO" id="GO:0008392">
    <property type="term" value="F:arachidonate epoxygenase activity"/>
    <property type="evidence" value="ECO:0007669"/>
    <property type="project" value="TreeGrafter"/>
</dbReference>
<feature type="chain" id="PRO_5037156799" evidence="4">
    <location>
        <begin position="31"/>
        <end position="65"/>
    </location>
</feature>
<sequence length="65" mass="7602">KRVCLGEGLARMEIFLFFTGLLQKFTFTSANQTDTFDLRTLRRAFRKKGLVYKLRAIPRTCTLKN</sequence>
<dbReference type="InterPro" id="IPR001128">
    <property type="entry name" value="Cyt_P450"/>
</dbReference>
<dbReference type="PANTHER" id="PTHR24300">
    <property type="entry name" value="CYTOCHROME P450 508A4-RELATED"/>
    <property type="match status" value="1"/>
</dbReference>
<accession>A0A974H6A0</accession>
<dbReference type="Proteomes" id="UP000694892">
    <property type="component" value="Chromosome 8S"/>
</dbReference>
<reference evidence="6" key="1">
    <citation type="journal article" date="2016" name="Nature">
        <title>Genome evolution in the allotetraploid frog Xenopus laevis.</title>
        <authorList>
            <person name="Session A.M."/>
            <person name="Uno Y."/>
            <person name="Kwon T."/>
            <person name="Chapman J.A."/>
            <person name="Toyoda A."/>
            <person name="Takahashi S."/>
            <person name="Fukui A."/>
            <person name="Hikosaka A."/>
            <person name="Suzuki A."/>
            <person name="Kondo M."/>
            <person name="van Heeringen S.J."/>
            <person name="Quigley I."/>
            <person name="Heinz S."/>
            <person name="Ogino H."/>
            <person name="Ochi H."/>
            <person name="Hellsten U."/>
            <person name="Lyons J.B."/>
            <person name="Simakov O."/>
            <person name="Putnam N."/>
            <person name="Stites J."/>
            <person name="Kuroki Y."/>
            <person name="Tanaka T."/>
            <person name="Michiue T."/>
            <person name="Watanabe M."/>
            <person name="Bogdanovic O."/>
            <person name="Lister R."/>
            <person name="Georgiou G."/>
            <person name="Paranjpe S.S."/>
            <person name="van Kruijsbergen I."/>
            <person name="Shu S."/>
            <person name="Carlson J."/>
            <person name="Kinoshita T."/>
            <person name="Ohta Y."/>
            <person name="Mawaribuchi S."/>
            <person name="Jenkins J."/>
            <person name="Grimwood J."/>
            <person name="Schmutz J."/>
            <person name="Mitros T."/>
            <person name="Mozaffari S.V."/>
            <person name="Suzuki Y."/>
            <person name="Haramoto Y."/>
            <person name="Yamamoto T.S."/>
            <person name="Takagi C."/>
            <person name="Heald R."/>
            <person name="Miller K."/>
            <person name="Haudenschild C."/>
            <person name="Kitzman J."/>
            <person name="Nakayama T."/>
            <person name="Izutsu Y."/>
            <person name="Robert J."/>
            <person name="Fortriede J."/>
            <person name="Burns K."/>
            <person name="Lotay V."/>
            <person name="Karimi K."/>
            <person name="Yasuoka Y."/>
            <person name="Dichmann D.S."/>
            <person name="Flajnik M.F."/>
            <person name="Houston D.W."/>
            <person name="Shendure J."/>
            <person name="DuPasquier L."/>
            <person name="Vize P.D."/>
            <person name="Zorn A.M."/>
            <person name="Ito M."/>
            <person name="Marcotte E.M."/>
            <person name="Wallingford J.B."/>
            <person name="Ito Y."/>
            <person name="Asashima M."/>
            <person name="Ueno N."/>
            <person name="Matsuda Y."/>
            <person name="Veenstra G.J."/>
            <person name="Fujiyama A."/>
            <person name="Harland R.M."/>
            <person name="Taira M."/>
            <person name="Rokhsar D.S."/>
        </authorList>
    </citation>
    <scope>NUCLEOTIDE SEQUENCE [LARGE SCALE GENOMIC DNA]</scope>
    <source>
        <strain evidence="6">J</strain>
    </source>
</reference>
<protein>
    <submittedName>
        <fullName evidence="5">Uncharacterized protein</fullName>
    </submittedName>
</protein>
<gene>
    <name evidence="5" type="ORF">XELAEV_180426613mg</name>
</gene>
<dbReference type="Pfam" id="PF00067">
    <property type="entry name" value="p450"/>
    <property type="match status" value="1"/>
</dbReference>
<keyword evidence="3" id="KW-0408">Iron</keyword>
<feature type="non-terminal residue" evidence="5">
    <location>
        <position position="1"/>
    </location>
</feature>
<evidence type="ECO:0000256" key="2">
    <source>
        <dbReference type="ARBA" id="ARBA00022723"/>
    </source>
</evidence>
<evidence type="ECO:0000256" key="1">
    <source>
        <dbReference type="ARBA" id="ARBA00010617"/>
    </source>
</evidence>
<evidence type="ECO:0000313" key="5">
    <source>
        <dbReference type="EMBL" id="OCT66407.1"/>
    </source>
</evidence>
<evidence type="ECO:0000256" key="3">
    <source>
        <dbReference type="ARBA" id="ARBA00023004"/>
    </source>
</evidence>
<dbReference type="GO" id="GO:0020037">
    <property type="term" value="F:heme binding"/>
    <property type="evidence" value="ECO:0007669"/>
    <property type="project" value="InterPro"/>
</dbReference>
<evidence type="ECO:0000313" key="6">
    <source>
        <dbReference type="Proteomes" id="UP000694892"/>
    </source>
</evidence>
<evidence type="ECO:0000256" key="4">
    <source>
        <dbReference type="SAM" id="SignalP"/>
    </source>
</evidence>
<dbReference type="GO" id="GO:0005737">
    <property type="term" value="C:cytoplasm"/>
    <property type="evidence" value="ECO:0007669"/>
    <property type="project" value="TreeGrafter"/>
</dbReference>
<dbReference type="Gene3D" id="1.10.630.10">
    <property type="entry name" value="Cytochrome P450"/>
    <property type="match status" value="1"/>
</dbReference>
<comment type="similarity">
    <text evidence="1">Belongs to the cytochrome P450 family.</text>
</comment>
<dbReference type="GO" id="GO:0019373">
    <property type="term" value="P:epoxygenase P450 pathway"/>
    <property type="evidence" value="ECO:0007669"/>
    <property type="project" value="TreeGrafter"/>
</dbReference>
<keyword evidence="2" id="KW-0479">Metal-binding</keyword>